<evidence type="ECO:0000313" key="3">
    <source>
        <dbReference type="Proteomes" id="UP001066276"/>
    </source>
</evidence>
<proteinExistence type="predicted"/>
<gene>
    <name evidence="2" type="ORF">NDU88_004618</name>
</gene>
<evidence type="ECO:0000256" key="1">
    <source>
        <dbReference type="SAM" id="MobiDB-lite"/>
    </source>
</evidence>
<reference evidence="2" key="1">
    <citation type="journal article" date="2022" name="bioRxiv">
        <title>Sequencing and chromosome-scale assembly of the giantPleurodeles waltlgenome.</title>
        <authorList>
            <person name="Brown T."/>
            <person name="Elewa A."/>
            <person name="Iarovenko S."/>
            <person name="Subramanian E."/>
            <person name="Araus A.J."/>
            <person name="Petzold A."/>
            <person name="Susuki M."/>
            <person name="Suzuki K.-i.T."/>
            <person name="Hayashi T."/>
            <person name="Toyoda A."/>
            <person name="Oliveira C."/>
            <person name="Osipova E."/>
            <person name="Leigh N.D."/>
            <person name="Simon A."/>
            <person name="Yun M.H."/>
        </authorList>
    </citation>
    <scope>NUCLEOTIDE SEQUENCE</scope>
    <source>
        <strain evidence="2">20211129_DDA</strain>
        <tissue evidence="2">Liver</tissue>
    </source>
</reference>
<keyword evidence="3" id="KW-1185">Reference proteome</keyword>
<accession>A0AAV7W5G9</accession>
<name>A0AAV7W5G9_PLEWA</name>
<dbReference type="EMBL" id="JANPWB010000002">
    <property type="protein sequence ID" value="KAJ1209240.1"/>
    <property type="molecule type" value="Genomic_DNA"/>
</dbReference>
<comment type="caution">
    <text evidence="2">The sequence shown here is derived from an EMBL/GenBank/DDBJ whole genome shotgun (WGS) entry which is preliminary data.</text>
</comment>
<dbReference type="Proteomes" id="UP001066276">
    <property type="component" value="Chromosome 1_2"/>
</dbReference>
<dbReference type="AlphaFoldDB" id="A0AAV7W5G9"/>
<feature type="compositionally biased region" description="Low complexity" evidence="1">
    <location>
        <begin position="16"/>
        <end position="25"/>
    </location>
</feature>
<evidence type="ECO:0000313" key="2">
    <source>
        <dbReference type="EMBL" id="KAJ1209240.1"/>
    </source>
</evidence>
<feature type="compositionally biased region" description="Basic and acidic residues" evidence="1">
    <location>
        <begin position="38"/>
        <end position="49"/>
    </location>
</feature>
<protein>
    <submittedName>
        <fullName evidence="2">Uncharacterized protein</fullName>
    </submittedName>
</protein>
<feature type="region of interest" description="Disordered" evidence="1">
    <location>
        <begin position="1"/>
        <end position="77"/>
    </location>
</feature>
<organism evidence="2 3">
    <name type="scientific">Pleurodeles waltl</name>
    <name type="common">Iberian ribbed newt</name>
    <dbReference type="NCBI Taxonomy" id="8319"/>
    <lineage>
        <taxon>Eukaryota</taxon>
        <taxon>Metazoa</taxon>
        <taxon>Chordata</taxon>
        <taxon>Craniata</taxon>
        <taxon>Vertebrata</taxon>
        <taxon>Euteleostomi</taxon>
        <taxon>Amphibia</taxon>
        <taxon>Batrachia</taxon>
        <taxon>Caudata</taxon>
        <taxon>Salamandroidea</taxon>
        <taxon>Salamandridae</taxon>
        <taxon>Pleurodelinae</taxon>
        <taxon>Pleurodeles</taxon>
    </lineage>
</organism>
<sequence length="77" mass="8007">MWDKVAPGKPEGSGGATRRASGSGSPDWRSHGSGRLAETGHRVEIKRDGTMAVVPVESDGGTDSERILEAGVDAKMT</sequence>